<accession>A0A097CTD5</accession>
<feature type="compositionally biased region" description="Basic and acidic residues" evidence="1">
    <location>
        <begin position="17"/>
        <end position="28"/>
    </location>
</feature>
<name>A0A097CTD5_9ACTN</name>
<protein>
    <submittedName>
        <fullName evidence="2">Uncharacterized protein</fullName>
    </submittedName>
</protein>
<proteinExistence type="predicted"/>
<dbReference type="AlphaFoldDB" id="A0A097CTD5"/>
<gene>
    <name evidence="2" type="ORF">VASRM7_679</name>
</gene>
<evidence type="ECO:0000256" key="1">
    <source>
        <dbReference type="SAM" id="MobiDB-lite"/>
    </source>
</evidence>
<feature type="region of interest" description="Disordered" evidence="1">
    <location>
        <begin position="1"/>
        <end position="83"/>
    </location>
</feature>
<sequence>MHRGQAGRLVDAAGVEGLEHERGVDGERGGAAATARVSAATAGRAGGGGDDGQRRQSGCSDAKPAGGHRHAVPTFVWRGPLPRGPQVVDDLGRERRCLRSRCLGFSGAAFQGWMEPDLRSSGSCLDATCLPVPNNATSCLTTLNRAV</sequence>
<reference evidence="2" key="1">
    <citation type="submission" date="2013-11" db="EMBL/GenBank/DDBJ databases">
        <title>New antitubercular compounds from marine-derived Verrucosispora sp. MS100047.</title>
        <authorList>
            <person name="Huang P."/>
            <person name="Xie F."/>
            <person name="Wang Q."/>
            <person name="Wang J."/>
            <person name="Wang Q."/>
            <person name="Abdel-Mageed W.M."/>
            <person name="Liu M."/>
            <person name="Han J."/>
            <person name="Song F."/>
            <person name="Dai H."/>
            <person name="Liu X."/>
            <person name="Zhang L."/>
        </authorList>
    </citation>
    <scope>NUCLEOTIDE SEQUENCE</scope>
    <source>
        <strain evidence="2">MS100047</strain>
    </source>
</reference>
<feature type="compositionally biased region" description="Low complexity" evidence="1">
    <location>
        <begin position="30"/>
        <end position="43"/>
    </location>
</feature>
<organism evidence="2">
    <name type="scientific">Verrucosispora sp. MS100047</name>
    <dbReference type="NCBI Taxonomy" id="1410949"/>
    <lineage>
        <taxon>Bacteria</taxon>
        <taxon>Bacillati</taxon>
        <taxon>Actinomycetota</taxon>
        <taxon>Actinomycetes</taxon>
        <taxon>Micromonosporales</taxon>
        <taxon>Micromonosporaceae</taxon>
        <taxon>Micromonospora</taxon>
    </lineage>
</organism>
<evidence type="ECO:0000313" key="2">
    <source>
        <dbReference type="EMBL" id="AIS85921.1"/>
    </source>
</evidence>
<dbReference type="EMBL" id="KF826710">
    <property type="protein sequence ID" value="AIS85921.1"/>
    <property type="molecule type" value="Genomic_DNA"/>
</dbReference>